<feature type="non-terminal residue" evidence="1">
    <location>
        <position position="1"/>
    </location>
</feature>
<gene>
    <name evidence="1" type="ORF">RM529_17065</name>
</gene>
<reference evidence="1 2" key="1">
    <citation type="submission" date="2023-09" db="EMBL/GenBank/DDBJ databases">
        <authorList>
            <person name="Rey-Velasco X."/>
        </authorList>
    </citation>
    <scope>NUCLEOTIDE SEQUENCE [LARGE SCALE GENOMIC DNA]</scope>
    <source>
        <strain evidence="1 2">F297</strain>
    </source>
</reference>
<dbReference type="Proteomes" id="UP001248819">
    <property type="component" value="Unassembled WGS sequence"/>
</dbReference>
<protein>
    <submittedName>
        <fullName evidence="1">Uncharacterized protein</fullName>
    </submittedName>
</protein>
<sequence length="157" mass="18314">DFYIIPEKLNIEGIDFFGQKISLENEVGDMQLVGNKFFENFVFTMDWANHKLFLDPIGKIPEDSEFDFPLYLNANFETNKIEIKTGVSEFLKKNKIEKGTTVTMINDIDVSKLTDEEFCEFWTSQWNEIKKKEEVELNISNNGKEKIIIITKQKITA</sequence>
<dbReference type="EMBL" id="JAVRHP010000212">
    <property type="protein sequence ID" value="MDT0651856.1"/>
    <property type="molecule type" value="Genomic_DNA"/>
</dbReference>
<organism evidence="1 2">
    <name type="scientific">Autumnicola edwardsiae</name>
    <dbReference type="NCBI Taxonomy" id="3075594"/>
    <lineage>
        <taxon>Bacteria</taxon>
        <taxon>Pseudomonadati</taxon>
        <taxon>Bacteroidota</taxon>
        <taxon>Flavobacteriia</taxon>
        <taxon>Flavobacteriales</taxon>
        <taxon>Flavobacteriaceae</taxon>
        <taxon>Autumnicola</taxon>
    </lineage>
</organism>
<keyword evidence="2" id="KW-1185">Reference proteome</keyword>
<evidence type="ECO:0000313" key="1">
    <source>
        <dbReference type="EMBL" id="MDT0651856.1"/>
    </source>
</evidence>
<evidence type="ECO:0000313" key="2">
    <source>
        <dbReference type="Proteomes" id="UP001248819"/>
    </source>
</evidence>
<comment type="caution">
    <text evidence="1">The sequence shown here is derived from an EMBL/GenBank/DDBJ whole genome shotgun (WGS) entry which is preliminary data.</text>
</comment>
<proteinExistence type="predicted"/>
<dbReference type="RefSeq" id="WP_311485954.1">
    <property type="nucleotide sequence ID" value="NZ_JAVRHP010000212.1"/>
</dbReference>
<accession>A0ABU3CZZ3</accession>
<name>A0ABU3CZZ3_9FLAO</name>